<dbReference type="AlphaFoldDB" id="A0A507EFR1"/>
<dbReference type="InterPro" id="IPR018495">
    <property type="entry name" value="Succ_DH_cyt_bsu_CS"/>
</dbReference>
<evidence type="ECO:0000256" key="1">
    <source>
        <dbReference type="ARBA" id="ARBA00004141"/>
    </source>
</evidence>
<dbReference type="GO" id="GO:0009055">
    <property type="term" value="F:electron transfer activity"/>
    <property type="evidence" value="ECO:0007669"/>
    <property type="project" value="InterPro"/>
</dbReference>
<sequence length="178" mass="18584">MLASRSLMISRAAVLSPRVAFGKSALSAPIRAARITTTTPVARATAGGVNDPDAAKATLDVDPFAKSARLGRPMSPHLSIYKWEMTMVGSIAHRATGAGVAALFYFGSIWYGISPYHSADVVNLVHSLPNEALIAGKVILASPLNWDTGKALDVNSVFNTGYVVLAGTAVGTAYLALQ</sequence>
<dbReference type="GO" id="GO:0046872">
    <property type="term" value="F:metal ion binding"/>
    <property type="evidence" value="ECO:0007669"/>
    <property type="project" value="UniProtKB-KW"/>
</dbReference>
<name>A0A507EFR1_9FUNG</name>
<evidence type="ECO:0000256" key="6">
    <source>
        <dbReference type="ARBA" id="ARBA00023004"/>
    </source>
</evidence>
<reference evidence="9 10" key="1">
    <citation type="journal article" date="2019" name="Sci. Rep.">
        <title>Comparative genomics of chytrid fungi reveal insights into the obligate biotrophic and pathogenic lifestyle of Synchytrium endobioticum.</title>
        <authorList>
            <person name="van de Vossenberg B.T.L.H."/>
            <person name="Warris S."/>
            <person name="Nguyen H.D.T."/>
            <person name="van Gent-Pelzer M.P.E."/>
            <person name="Joly D.L."/>
            <person name="van de Geest H.C."/>
            <person name="Bonants P.J.M."/>
            <person name="Smith D.S."/>
            <person name="Levesque C.A."/>
            <person name="van der Lee T.A.J."/>
        </authorList>
    </citation>
    <scope>NUCLEOTIDE SEQUENCE [LARGE SCALE GENOMIC DNA]</scope>
    <source>
        <strain evidence="9 10">CBS 809.83</strain>
    </source>
</reference>
<keyword evidence="2" id="KW-0349">Heme</keyword>
<gene>
    <name evidence="9" type="ORF">PhCBS80983_g00390</name>
</gene>
<dbReference type="STRING" id="109895.A0A507EFR1"/>
<evidence type="ECO:0000313" key="10">
    <source>
        <dbReference type="Proteomes" id="UP000318582"/>
    </source>
</evidence>
<dbReference type="PANTHER" id="PTHR10978">
    <property type="entry name" value="SUCCINATE DEHYDROGENASE CYTOCHROME B560 SUBUNIT"/>
    <property type="match status" value="1"/>
</dbReference>
<dbReference type="InterPro" id="IPR000701">
    <property type="entry name" value="SuccDH_FuR_B_TM-su"/>
</dbReference>
<keyword evidence="5 8" id="KW-1133">Transmembrane helix</keyword>
<evidence type="ECO:0000313" key="9">
    <source>
        <dbReference type="EMBL" id="TPX62654.1"/>
    </source>
</evidence>
<dbReference type="Pfam" id="PF01127">
    <property type="entry name" value="Sdh_cyt"/>
    <property type="match status" value="1"/>
</dbReference>
<proteinExistence type="predicted"/>
<dbReference type="GO" id="GO:0005739">
    <property type="term" value="C:mitochondrion"/>
    <property type="evidence" value="ECO:0007669"/>
    <property type="project" value="GOC"/>
</dbReference>
<dbReference type="Proteomes" id="UP000318582">
    <property type="component" value="Unassembled WGS sequence"/>
</dbReference>
<evidence type="ECO:0000256" key="7">
    <source>
        <dbReference type="ARBA" id="ARBA00023136"/>
    </source>
</evidence>
<comment type="subcellular location">
    <subcellularLocation>
        <location evidence="1">Membrane</location>
        <topology evidence="1">Multi-pass membrane protein</topology>
    </subcellularLocation>
</comment>
<dbReference type="GO" id="GO:0006099">
    <property type="term" value="P:tricarboxylic acid cycle"/>
    <property type="evidence" value="ECO:0007669"/>
    <property type="project" value="InterPro"/>
</dbReference>
<keyword evidence="3 8" id="KW-0812">Transmembrane</keyword>
<feature type="transmembrane region" description="Helical" evidence="8">
    <location>
        <begin position="91"/>
        <end position="113"/>
    </location>
</feature>
<keyword evidence="6" id="KW-0408">Iron</keyword>
<organism evidence="9 10">
    <name type="scientific">Powellomyces hirtus</name>
    <dbReference type="NCBI Taxonomy" id="109895"/>
    <lineage>
        <taxon>Eukaryota</taxon>
        <taxon>Fungi</taxon>
        <taxon>Fungi incertae sedis</taxon>
        <taxon>Chytridiomycota</taxon>
        <taxon>Chytridiomycota incertae sedis</taxon>
        <taxon>Chytridiomycetes</taxon>
        <taxon>Spizellomycetales</taxon>
        <taxon>Powellomycetaceae</taxon>
        <taxon>Powellomyces</taxon>
    </lineage>
</organism>
<evidence type="ECO:0000256" key="2">
    <source>
        <dbReference type="ARBA" id="ARBA00022617"/>
    </source>
</evidence>
<keyword evidence="4" id="KW-0479">Metal-binding</keyword>
<evidence type="ECO:0000256" key="3">
    <source>
        <dbReference type="ARBA" id="ARBA00022692"/>
    </source>
</evidence>
<dbReference type="CDD" id="cd03499">
    <property type="entry name" value="SQR_TypeC_SdhC"/>
    <property type="match status" value="1"/>
</dbReference>
<dbReference type="PANTHER" id="PTHR10978:SF5">
    <property type="entry name" value="SUCCINATE DEHYDROGENASE CYTOCHROME B560 SUBUNIT, MITOCHONDRIAL"/>
    <property type="match status" value="1"/>
</dbReference>
<dbReference type="InterPro" id="IPR014314">
    <property type="entry name" value="Succ_DH_cytb556"/>
</dbReference>
<keyword evidence="10" id="KW-1185">Reference proteome</keyword>
<dbReference type="PROSITE" id="PS01000">
    <property type="entry name" value="SDH_CYT_1"/>
    <property type="match status" value="1"/>
</dbReference>
<dbReference type="GO" id="GO:0006121">
    <property type="term" value="P:mitochondrial electron transport, succinate to ubiquinone"/>
    <property type="evidence" value="ECO:0007669"/>
    <property type="project" value="TreeGrafter"/>
</dbReference>
<keyword evidence="7 8" id="KW-0472">Membrane</keyword>
<evidence type="ECO:0000256" key="4">
    <source>
        <dbReference type="ARBA" id="ARBA00022723"/>
    </source>
</evidence>
<protein>
    <submittedName>
        <fullName evidence="9">Uncharacterized protein</fullName>
    </submittedName>
</protein>
<evidence type="ECO:0000256" key="8">
    <source>
        <dbReference type="SAM" id="Phobius"/>
    </source>
</evidence>
<evidence type="ECO:0000256" key="5">
    <source>
        <dbReference type="ARBA" id="ARBA00022989"/>
    </source>
</evidence>
<feature type="transmembrane region" description="Helical" evidence="8">
    <location>
        <begin position="157"/>
        <end position="177"/>
    </location>
</feature>
<dbReference type="Gene3D" id="1.20.1300.10">
    <property type="entry name" value="Fumarate reductase/succinate dehydrogenase, transmembrane subunit"/>
    <property type="match status" value="1"/>
</dbReference>
<dbReference type="InterPro" id="IPR034804">
    <property type="entry name" value="SQR/QFR_C/D"/>
</dbReference>
<dbReference type="EMBL" id="QEAQ01000002">
    <property type="protein sequence ID" value="TPX62654.1"/>
    <property type="molecule type" value="Genomic_DNA"/>
</dbReference>
<dbReference type="SUPFAM" id="SSF81343">
    <property type="entry name" value="Fumarate reductase respiratory complex transmembrane subunits"/>
    <property type="match status" value="1"/>
</dbReference>
<dbReference type="GO" id="GO:0016020">
    <property type="term" value="C:membrane"/>
    <property type="evidence" value="ECO:0007669"/>
    <property type="project" value="UniProtKB-SubCell"/>
</dbReference>
<comment type="caution">
    <text evidence="9">The sequence shown here is derived from an EMBL/GenBank/DDBJ whole genome shotgun (WGS) entry which is preliminary data.</text>
</comment>
<accession>A0A507EFR1</accession>